<feature type="signal peptide" evidence="1">
    <location>
        <begin position="1"/>
        <end position="23"/>
    </location>
</feature>
<dbReference type="EMBL" id="CP104964">
    <property type="protein sequence ID" value="UXN68030.1"/>
    <property type="molecule type" value="Genomic_DNA"/>
</dbReference>
<evidence type="ECO:0008006" key="4">
    <source>
        <dbReference type="Google" id="ProtNLM"/>
    </source>
</evidence>
<name>A0ABY6C700_9HYPH</name>
<keyword evidence="2" id="KW-0614">Plasmid</keyword>
<feature type="chain" id="PRO_5047037114" description="DUF3887 domain-containing protein" evidence="1">
    <location>
        <begin position="24"/>
        <end position="144"/>
    </location>
</feature>
<keyword evidence="3" id="KW-1185">Reference proteome</keyword>
<organism evidence="2 3">
    <name type="scientific">Devosia neptuniae</name>
    <dbReference type="NCBI Taxonomy" id="191302"/>
    <lineage>
        <taxon>Bacteria</taxon>
        <taxon>Pseudomonadati</taxon>
        <taxon>Pseudomonadota</taxon>
        <taxon>Alphaproteobacteria</taxon>
        <taxon>Hyphomicrobiales</taxon>
        <taxon>Devosiaceae</taxon>
        <taxon>Devosia</taxon>
    </lineage>
</organism>
<geneLocation type="plasmid" evidence="2 3">
    <name>p_unnamed1</name>
</geneLocation>
<protein>
    <recommendedName>
        <fullName evidence="4">DUF3887 domain-containing protein</fullName>
    </recommendedName>
</protein>
<dbReference type="RefSeq" id="WP_262165638.1">
    <property type="nucleotide sequence ID" value="NZ_CP104964.1"/>
</dbReference>
<evidence type="ECO:0000256" key="1">
    <source>
        <dbReference type="SAM" id="SignalP"/>
    </source>
</evidence>
<keyword evidence="1" id="KW-0732">Signal</keyword>
<accession>A0ABY6C700</accession>
<evidence type="ECO:0000313" key="3">
    <source>
        <dbReference type="Proteomes" id="UP001061862"/>
    </source>
</evidence>
<proteinExistence type="predicted"/>
<dbReference type="Proteomes" id="UP001061862">
    <property type="component" value="Plasmid p_unnamed1"/>
</dbReference>
<gene>
    <name evidence="2" type="ORF">N8A98_00470</name>
</gene>
<sequence>MQIIRLLPVVRTLLVIAALSAFAGRGHAQTPETISRIIEELEFSEGYEARVDALIEQLYSKPAVWRNDANPAEVRAEALALQPQVEARLREVLAVKFYEDELQGVLDEVARTGKIDFTQEGMFYALNFEFDSAISDFVLPMIGW</sequence>
<evidence type="ECO:0000313" key="2">
    <source>
        <dbReference type="EMBL" id="UXN68030.1"/>
    </source>
</evidence>
<reference evidence="2 3" key="1">
    <citation type="submission" date="2022-09" db="EMBL/GenBank/DDBJ databases">
        <title>Interaction between co-microsymbionts with complementary sets of symbiotic genes in legume-rhizobium systems.</title>
        <authorList>
            <person name="Safronova V."/>
            <person name="Sazanova A."/>
            <person name="Afonin A."/>
            <person name="Chirak E."/>
        </authorList>
    </citation>
    <scope>NUCLEOTIDE SEQUENCE [LARGE SCALE GENOMIC DNA]</scope>
    <source>
        <strain evidence="2 3">A18/4-1</strain>
        <plasmid evidence="2 3">p_unnamed1</plasmid>
    </source>
</reference>